<dbReference type="InterPro" id="IPR000425">
    <property type="entry name" value="MIP"/>
</dbReference>
<dbReference type="GO" id="GO:0015250">
    <property type="term" value="F:water channel activity"/>
    <property type="evidence" value="ECO:0007669"/>
    <property type="project" value="TreeGrafter"/>
</dbReference>
<proteinExistence type="inferred from homology"/>
<evidence type="ECO:0000256" key="1">
    <source>
        <dbReference type="ARBA" id="ARBA00004141"/>
    </source>
</evidence>
<reference evidence="9" key="1">
    <citation type="journal article" date="2015" name="PLoS ONE">
        <title>Comprehensive Evaluation of Toxoplasma gondii VEG and Neospora caninum LIV Genomes with Tachyzoite Stage Transcriptome and Proteome Defines Novel Transcript Features.</title>
        <authorList>
            <person name="Ramaprasad A."/>
            <person name="Mourier T."/>
            <person name="Naeem R."/>
            <person name="Malas T.B."/>
            <person name="Moussa E."/>
            <person name="Panigrahi A."/>
            <person name="Vermont S.J."/>
            <person name="Otto T.D."/>
            <person name="Wastling J."/>
            <person name="Pain A."/>
        </authorList>
    </citation>
    <scope>NUCLEOTIDE SEQUENCE</scope>
    <source>
        <strain evidence="9">VEG</strain>
    </source>
</reference>
<evidence type="ECO:0000256" key="6">
    <source>
        <dbReference type="RuleBase" id="RU000477"/>
    </source>
</evidence>
<feature type="transmembrane region" description="Helical" evidence="8">
    <location>
        <begin position="290"/>
        <end position="311"/>
    </location>
</feature>
<comment type="similarity">
    <text evidence="2 6">Belongs to the MIP/aquaporin (TC 1.A.8) family.</text>
</comment>
<keyword evidence="4 8" id="KW-1133">Transmembrane helix</keyword>
<evidence type="ECO:0000256" key="5">
    <source>
        <dbReference type="ARBA" id="ARBA00023136"/>
    </source>
</evidence>
<evidence type="ECO:0000256" key="4">
    <source>
        <dbReference type="ARBA" id="ARBA00022989"/>
    </source>
</evidence>
<evidence type="ECO:0000256" key="8">
    <source>
        <dbReference type="SAM" id="Phobius"/>
    </source>
</evidence>
<dbReference type="Gene3D" id="1.20.1080.10">
    <property type="entry name" value="Glycerol uptake facilitator protein"/>
    <property type="match status" value="1"/>
</dbReference>
<dbReference type="EMBL" id="LN714500">
    <property type="protein sequence ID" value="CEL77117.1"/>
    <property type="molecule type" value="Genomic_DNA"/>
</dbReference>
<feature type="transmembrane region" description="Helical" evidence="8">
    <location>
        <begin position="317"/>
        <end position="343"/>
    </location>
</feature>
<keyword evidence="6" id="KW-0813">Transport</keyword>
<keyword evidence="3 6" id="KW-0812">Transmembrane</keyword>
<name>A0A0F7V8N3_TOXGV</name>
<keyword evidence="5 8" id="KW-0472">Membrane</keyword>
<feature type="region of interest" description="Disordered" evidence="7">
    <location>
        <begin position="1"/>
        <end position="38"/>
    </location>
</feature>
<dbReference type="PANTHER" id="PTHR19139">
    <property type="entry name" value="AQUAPORIN TRANSPORTER"/>
    <property type="match status" value="1"/>
</dbReference>
<dbReference type="Pfam" id="PF00230">
    <property type="entry name" value="MIP"/>
    <property type="match status" value="1"/>
</dbReference>
<sequence length="396" mass="42318">MATTADERQTPIPKDGHDDKAQEGDLEAAGAQAGRRLVKPEESYSLPGVSPAHTLRGVPGQGFVPGRTPSTAIVLSRRMESNTFIGRVHPSMQQFSLVRGAGDVQLRTPMSDEMGRSIHLAHALGLEADDLLRHGEQSQKGGSEGGGELGGDRERDSLTPELGRFEHLIFNMQKYFCEFFAALVIVSAVAFGLAKEGGAQAAPLSITSTIFALITLFKDISGAHFNPAVSCTIYMTDPRFTLVDLLCYVAAQLIGGTVGAFIGYGIMGKALDILPLDPGMSASRQLFHEVIPTMVMIYAVLVLVFGYGVMWELTVPFVVGACVLAGAFAGATMNPAVTFGIFISNICTKNTNIDVAALLVTLFGPFLGAMFAFLGYVGTHAYHNPVPLRFLNFRGL</sequence>
<organism evidence="9">
    <name type="scientific">Toxoplasma gondii (strain ATCC 50861 / VEG)</name>
    <dbReference type="NCBI Taxonomy" id="432359"/>
    <lineage>
        <taxon>Eukaryota</taxon>
        <taxon>Sar</taxon>
        <taxon>Alveolata</taxon>
        <taxon>Apicomplexa</taxon>
        <taxon>Conoidasida</taxon>
        <taxon>Coccidia</taxon>
        <taxon>Eucoccidiorida</taxon>
        <taxon>Eimeriorina</taxon>
        <taxon>Sarcocystidae</taxon>
        <taxon>Toxoplasma</taxon>
    </lineage>
</organism>
<dbReference type="PANTHER" id="PTHR19139:SF199">
    <property type="entry name" value="MIP17260P"/>
    <property type="match status" value="1"/>
</dbReference>
<feature type="transmembrane region" description="Helical" evidence="8">
    <location>
        <begin position="355"/>
        <end position="377"/>
    </location>
</feature>
<evidence type="ECO:0000313" key="9">
    <source>
        <dbReference type="EMBL" id="CEL77117.1"/>
    </source>
</evidence>
<evidence type="ECO:0000256" key="3">
    <source>
        <dbReference type="ARBA" id="ARBA00022692"/>
    </source>
</evidence>
<gene>
    <name evidence="9" type="ORF">BN1205_030340</name>
</gene>
<dbReference type="AlphaFoldDB" id="A0A0F7V8N3"/>
<protein>
    <submittedName>
        <fullName evidence="9">Aquaporin</fullName>
    </submittedName>
</protein>
<evidence type="ECO:0000256" key="7">
    <source>
        <dbReference type="SAM" id="MobiDB-lite"/>
    </source>
</evidence>
<feature type="compositionally biased region" description="Basic and acidic residues" evidence="7">
    <location>
        <begin position="1"/>
        <end position="23"/>
    </location>
</feature>
<dbReference type="InterPro" id="IPR023271">
    <property type="entry name" value="Aquaporin-like"/>
</dbReference>
<comment type="subcellular location">
    <subcellularLocation>
        <location evidence="1">Membrane</location>
        <topology evidence="1">Multi-pass membrane protein</topology>
    </subcellularLocation>
</comment>
<dbReference type="GO" id="GO:0005886">
    <property type="term" value="C:plasma membrane"/>
    <property type="evidence" value="ECO:0007669"/>
    <property type="project" value="TreeGrafter"/>
</dbReference>
<dbReference type="PRINTS" id="PR00783">
    <property type="entry name" value="MINTRINSICP"/>
</dbReference>
<dbReference type="SUPFAM" id="SSF81338">
    <property type="entry name" value="Aquaporin-like"/>
    <property type="match status" value="1"/>
</dbReference>
<feature type="transmembrane region" description="Helical" evidence="8">
    <location>
        <begin position="175"/>
        <end position="194"/>
    </location>
</feature>
<feature type="region of interest" description="Disordered" evidence="7">
    <location>
        <begin position="136"/>
        <end position="156"/>
    </location>
</feature>
<evidence type="ECO:0000256" key="2">
    <source>
        <dbReference type="ARBA" id="ARBA00006175"/>
    </source>
</evidence>
<dbReference type="InterPro" id="IPR034294">
    <property type="entry name" value="Aquaporin_transptr"/>
</dbReference>
<feature type="transmembrane region" description="Helical" evidence="8">
    <location>
        <begin position="200"/>
        <end position="217"/>
    </location>
</feature>
<accession>A0A0F7V8N3</accession>